<dbReference type="EMBL" id="FOTK01000089">
    <property type="protein sequence ID" value="SFM96894.1"/>
    <property type="molecule type" value="Genomic_DNA"/>
</dbReference>
<dbReference type="Proteomes" id="UP000199048">
    <property type="component" value="Unassembled WGS sequence"/>
</dbReference>
<accession>A0A1I4V6U6</accession>
<organism evidence="1 2">
    <name type="scientific">Methylobacterium pseudosasicola</name>
    <dbReference type="NCBI Taxonomy" id="582667"/>
    <lineage>
        <taxon>Bacteria</taxon>
        <taxon>Pseudomonadati</taxon>
        <taxon>Pseudomonadota</taxon>
        <taxon>Alphaproteobacteria</taxon>
        <taxon>Hyphomicrobiales</taxon>
        <taxon>Methylobacteriaceae</taxon>
        <taxon>Methylobacterium</taxon>
    </lineage>
</organism>
<sequence length="162" mass="18177">MTPILFLDVDGVLNCKRTFTERGEPLWRVDADKVGLLNEVAKRTGCRVVVSSTWRKGKDRGPEGCRAILRARGVRVPFARVWRTPNSRDGIRGGEIAEWLLRHGSPSYAIVDDDSDMLPEQMPRFVKTTFEQGLTREHADRLIALLSASRSPKSQDTQGGDE</sequence>
<proteinExistence type="predicted"/>
<dbReference type="Pfam" id="PF18143">
    <property type="entry name" value="HAD_SAK_2"/>
    <property type="match status" value="1"/>
</dbReference>
<reference evidence="2" key="1">
    <citation type="submission" date="2016-10" db="EMBL/GenBank/DDBJ databases">
        <authorList>
            <person name="Varghese N."/>
            <person name="Submissions S."/>
        </authorList>
    </citation>
    <scope>NUCLEOTIDE SEQUENCE [LARGE SCALE GENOMIC DNA]</scope>
    <source>
        <strain evidence="2">BL36</strain>
    </source>
</reference>
<dbReference type="RefSeq" id="WP_167367901.1">
    <property type="nucleotide sequence ID" value="NZ_FOTK01000089.1"/>
</dbReference>
<dbReference type="AlphaFoldDB" id="A0A1I4V6U6"/>
<evidence type="ECO:0000313" key="1">
    <source>
        <dbReference type="EMBL" id="SFM96894.1"/>
    </source>
</evidence>
<keyword evidence="2" id="KW-1185">Reference proteome</keyword>
<gene>
    <name evidence="1" type="ORF">SAMN05192568_10892</name>
</gene>
<protein>
    <recommendedName>
        <fullName evidence="3">Polynucleotide kinase</fullName>
    </recommendedName>
</protein>
<dbReference type="STRING" id="582667.SAMN05192568_10892"/>
<name>A0A1I4V6U6_9HYPH</name>
<evidence type="ECO:0008006" key="3">
    <source>
        <dbReference type="Google" id="ProtNLM"/>
    </source>
</evidence>
<evidence type="ECO:0000313" key="2">
    <source>
        <dbReference type="Proteomes" id="UP000199048"/>
    </source>
</evidence>